<feature type="compositionally biased region" description="Basic and acidic residues" evidence="1">
    <location>
        <begin position="246"/>
        <end position="255"/>
    </location>
</feature>
<dbReference type="Proteomes" id="UP001186944">
    <property type="component" value="Unassembled WGS sequence"/>
</dbReference>
<accession>A0AA88Y5Q4</accession>
<evidence type="ECO:0000313" key="3">
    <source>
        <dbReference type="Proteomes" id="UP001186944"/>
    </source>
</evidence>
<feature type="compositionally biased region" description="Basic and acidic residues" evidence="1">
    <location>
        <begin position="207"/>
        <end position="238"/>
    </location>
</feature>
<evidence type="ECO:0000313" key="2">
    <source>
        <dbReference type="EMBL" id="KAK3092988.1"/>
    </source>
</evidence>
<feature type="compositionally biased region" description="Polar residues" evidence="1">
    <location>
        <begin position="64"/>
        <end position="75"/>
    </location>
</feature>
<organism evidence="2 3">
    <name type="scientific">Pinctada imbricata</name>
    <name type="common">Atlantic pearl-oyster</name>
    <name type="synonym">Pinctada martensii</name>
    <dbReference type="NCBI Taxonomy" id="66713"/>
    <lineage>
        <taxon>Eukaryota</taxon>
        <taxon>Metazoa</taxon>
        <taxon>Spiralia</taxon>
        <taxon>Lophotrochozoa</taxon>
        <taxon>Mollusca</taxon>
        <taxon>Bivalvia</taxon>
        <taxon>Autobranchia</taxon>
        <taxon>Pteriomorphia</taxon>
        <taxon>Pterioida</taxon>
        <taxon>Pterioidea</taxon>
        <taxon>Pteriidae</taxon>
        <taxon>Pinctada</taxon>
    </lineage>
</organism>
<feature type="compositionally biased region" description="Basic and acidic residues" evidence="1">
    <location>
        <begin position="41"/>
        <end position="59"/>
    </location>
</feature>
<dbReference type="EMBL" id="VSWD01000009">
    <property type="protein sequence ID" value="KAK3092988.1"/>
    <property type="molecule type" value="Genomic_DNA"/>
</dbReference>
<keyword evidence="3" id="KW-1185">Reference proteome</keyword>
<feature type="compositionally biased region" description="Acidic residues" evidence="1">
    <location>
        <begin position="76"/>
        <end position="86"/>
    </location>
</feature>
<feature type="region of interest" description="Disordered" evidence="1">
    <location>
        <begin position="436"/>
        <end position="467"/>
    </location>
</feature>
<feature type="compositionally biased region" description="Basic and acidic residues" evidence="1">
    <location>
        <begin position="87"/>
        <end position="104"/>
    </location>
</feature>
<feature type="compositionally biased region" description="Polar residues" evidence="1">
    <location>
        <begin position="578"/>
        <end position="592"/>
    </location>
</feature>
<feature type="compositionally biased region" description="Basic and acidic residues" evidence="1">
    <location>
        <begin position="148"/>
        <end position="188"/>
    </location>
</feature>
<feature type="region of interest" description="Disordered" evidence="1">
    <location>
        <begin position="570"/>
        <end position="600"/>
    </location>
</feature>
<evidence type="ECO:0000256" key="1">
    <source>
        <dbReference type="SAM" id="MobiDB-lite"/>
    </source>
</evidence>
<gene>
    <name evidence="2" type="ORF">FSP39_009718</name>
</gene>
<protein>
    <submittedName>
        <fullName evidence="2">Uncharacterized protein</fullName>
    </submittedName>
</protein>
<feature type="compositionally biased region" description="Basic and acidic residues" evidence="1">
    <location>
        <begin position="281"/>
        <end position="290"/>
    </location>
</feature>
<proteinExistence type="predicted"/>
<feature type="region of interest" description="Disordered" evidence="1">
    <location>
        <begin position="36"/>
        <end position="290"/>
    </location>
</feature>
<feature type="region of interest" description="Disordered" evidence="1">
    <location>
        <begin position="380"/>
        <end position="421"/>
    </location>
</feature>
<feature type="compositionally biased region" description="Basic and acidic residues" evidence="1">
    <location>
        <begin position="112"/>
        <end position="141"/>
    </location>
</feature>
<sequence>MKQRKELKEINVLCSREKSRSGTPKKQTIKHVANKGIHNNGEMDHNEFHRPIVEGDQSKEGQGPKSNYISIPTENDSIDNEEGVEEIELKKIVDEKSDNIKGECDTSSLDVEPERTQDDINDSNEHEKGNRSIDSNKHENGHSFIATNEHENEHSSIDGDENKSTFEQENQHQKEESPELETVKEANKVSENSTDEMPKQKINNLRPIKEEGEDASKNSIEEKDKDLDSSDIPLKIEENLSTDIADNQKENDEKKTSRRNSTGKVKKKKLLDRRPASSAERTQRYEQMFDRTRSYSAADVVKYQTNKSKNMSPRRSSKDMFCFSKKELEWYLPRKSNFDCHEKALKDAGHETEEKISKIEEMKKRITEKLRREKEARLRAKGIFPEAENGTDKKEDANTTSSDDPMKNSLFSDIKDDEDENENDIDNVVTAVEINSHHPPALQRHSSTVSKRSTKGRRRGHHDDDEDDVRVDYQPLALYLKYVNENPNEFLSHQRSSALSQYIGQKASQRTQRMAEIIEKKHRSSQGNVVSCRGSVLLQAVKDIRPRFTDPGQWTIATKERNLMNNISALNSRKDPPFQNQKQETSDSNQNSEEPKNEFEKEKLKLDKWLKTVSTAQLNKAKELALKELGEEDRYQTKWWNALQTCSYLRQKGMKDVHAD</sequence>
<comment type="caution">
    <text evidence="2">The sequence shown here is derived from an EMBL/GenBank/DDBJ whole genome shotgun (WGS) entry which is preliminary data.</text>
</comment>
<dbReference type="AlphaFoldDB" id="A0AA88Y5Q4"/>
<reference evidence="2" key="1">
    <citation type="submission" date="2019-08" db="EMBL/GenBank/DDBJ databases">
        <title>The improved chromosome-level genome for the pearl oyster Pinctada fucata martensii using PacBio sequencing and Hi-C.</title>
        <authorList>
            <person name="Zheng Z."/>
        </authorList>
    </citation>
    <scope>NUCLEOTIDE SEQUENCE</scope>
    <source>
        <strain evidence="2">ZZ-2019</strain>
        <tissue evidence="2">Adductor muscle</tissue>
    </source>
</reference>
<name>A0AA88Y5Q4_PINIB</name>